<dbReference type="GO" id="GO:0006633">
    <property type="term" value="P:fatty acid biosynthetic process"/>
    <property type="evidence" value="ECO:0007669"/>
    <property type="project" value="InterPro"/>
</dbReference>
<dbReference type="CDD" id="cd05274">
    <property type="entry name" value="KR_FAS_SDR_x"/>
    <property type="match status" value="1"/>
</dbReference>
<dbReference type="InterPro" id="IPR013968">
    <property type="entry name" value="PKS_KR"/>
</dbReference>
<dbReference type="InterPro" id="IPR036736">
    <property type="entry name" value="ACP-like_sf"/>
</dbReference>
<dbReference type="InterPro" id="IPR014030">
    <property type="entry name" value="Ketoacyl_synth_N"/>
</dbReference>
<dbReference type="HOGENOM" id="CLU_000022_31_0_1"/>
<dbReference type="InterPro" id="IPR029063">
    <property type="entry name" value="SAM-dependent_MTases_sf"/>
</dbReference>
<name>K1X2D3_MARBU</name>
<feature type="domain" description="Ketosynthase family 3 (KS3)" evidence="9">
    <location>
        <begin position="14"/>
        <end position="439"/>
    </location>
</feature>
<dbReference type="Pfam" id="PF08240">
    <property type="entry name" value="ADH_N"/>
    <property type="match status" value="1"/>
</dbReference>
<dbReference type="InterPro" id="IPR020806">
    <property type="entry name" value="PKS_PP-bd"/>
</dbReference>
<feature type="domain" description="PKS/mFAS DH" evidence="10">
    <location>
        <begin position="947"/>
        <end position="1262"/>
    </location>
</feature>
<evidence type="ECO:0000256" key="6">
    <source>
        <dbReference type="ARBA" id="ARBA00023315"/>
    </source>
</evidence>
<keyword evidence="3" id="KW-0808">Transferase</keyword>
<dbReference type="PROSITE" id="PS50075">
    <property type="entry name" value="CARRIER"/>
    <property type="match status" value="1"/>
</dbReference>
<dbReference type="GO" id="GO:0004312">
    <property type="term" value="F:fatty acid synthase activity"/>
    <property type="evidence" value="ECO:0007669"/>
    <property type="project" value="TreeGrafter"/>
</dbReference>
<dbReference type="InterPro" id="IPR057326">
    <property type="entry name" value="KR_dom"/>
</dbReference>
<dbReference type="SUPFAM" id="SSF50129">
    <property type="entry name" value="GroES-like"/>
    <property type="match status" value="1"/>
</dbReference>
<evidence type="ECO:0000256" key="2">
    <source>
        <dbReference type="ARBA" id="ARBA00022553"/>
    </source>
</evidence>
<dbReference type="InterPro" id="IPR020843">
    <property type="entry name" value="ER"/>
</dbReference>
<dbReference type="InterPro" id="IPR014043">
    <property type="entry name" value="Acyl_transferase_dom"/>
</dbReference>
<dbReference type="InterPro" id="IPR001227">
    <property type="entry name" value="Ac_transferase_dom_sf"/>
</dbReference>
<dbReference type="CDD" id="cd05195">
    <property type="entry name" value="enoyl_red"/>
    <property type="match status" value="1"/>
</dbReference>
<dbReference type="SUPFAM" id="SSF47336">
    <property type="entry name" value="ACP-like"/>
    <property type="match status" value="1"/>
</dbReference>
<keyword evidence="12" id="KW-1185">Reference proteome</keyword>
<feature type="active site" description="Proton acceptor; for dehydratase activity" evidence="7">
    <location>
        <position position="979"/>
    </location>
</feature>
<dbReference type="PROSITE" id="PS52019">
    <property type="entry name" value="PKS_MFAS_DH"/>
    <property type="match status" value="1"/>
</dbReference>
<dbReference type="InterPro" id="IPR020841">
    <property type="entry name" value="PKS_Beta-ketoAc_synthase_dom"/>
</dbReference>
<dbReference type="Proteomes" id="UP000006753">
    <property type="component" value="Unassembled WGS sequence"/>
</dbReference>
<dbReference type="SMART" id="SM00827">
    <property type="entry name" value="PKS_AT"/>
    <property type="match status" value="1"/>
</dbReference>
<organism evidence="11 12">
    <name type="scientific">Marssonina brunnea f. sp. multigermtubi (strain MB_m1)</name>
    <name type="common">Marssonina leaf spot fungus</name>
    <dbReference type="NCBI Taxonomy" id="1072389"/>
    <lineage>
        <taxon>Eukaryota</taxon>
        <taxon>Fungi</taxon>
        <taxon>Dikarya</taxon>
        <taxon>Ascomycota</taxon>
        <taxon>Pezizomycotina</taxon>
        <taxon>Leotiomycetes</taxon>
        <taxon>Helotiales</taxon>
        <taxon>Drepanopezizaceae</taxon>
        <taxon>Drepanopeziza</taxon>
    </lineage>
</organism>
<keyword evidence="5" id="KW-0511">Multifunctional enzyme</keyword>
<dbReference type="InParanoid" id="K1X2D3"/>
<proteinExistence type="predicted"/>
<dbReference type="CDD" id="cd00833">
    <property type="entry name" value="PKS"/>
    <property type="match status" value="1"/>
</dbReference>
<dbReference type="FunFam" id="3.40.47.10:FF:000019">
    <property type="entry name" value="Polyketide synthase type I"/>
    <property type="match status" value="1"/>
</dbReference>
<dbReference type="Gene3D" id="3.30.70.3290">
    <property type="match status" value="1"/>
</dbReference>
<evidence type="ECO:0000256" key="3">
    <source>
        <dbReference type="ARBA" id="ARBA00022679"/>
    </source>
</evidence>
<dbReference type="Gene3D" id="3.40.47.10">
    <property type="match status" value="1"/>
</dbReference>
<dbReference type="InterPro" id="IPR016039">
    <property type="entry name" value="Thiolase-like"/>
</dbReference>
<dbReference type="FunFam" id="3.40.50.720:FF:000209">
    <property type="entry name" value="Polyketide synthase Pks12"/>
    <property type="match status" value="1"/>
</dbReference>
<dbReference type="Gene3D" id="1.10.1200.10">
    <property type="entry name" value="ACP-like"/>
    <property type="match status" value="1"/>
</dbReference>
<dbReference type="InterPro" id="IPR050091">
    <property type="entry name" value="PKS_NRPS_Biosynth_Enz"/>
</dbReference>
<dbReference type="Pfam" id="PF13602">
    <property type="entry name" value="ADH_zinc_N_2"/>
    <property type="match status" value="1"/>
</dbReference>
<keyword evidence="4" id="KW-0560">Oxidoreductase</keyword>
<feature type="active site" description="Proton donor; for dehydratase activity" evidence="7">
    <location>
        <position position="1175"/>
    </location>
</feature>
<sequence length="2547" mass="274497">MHPSENGSSVKMEDDAIAVIGLSCRFPGDATTPQTFWDMLREGRSSASKVPATRWNAEGWHHDVKGRRNTVIAPQGYFLSSDITAFDAEFFHINQAEAVAMDPQQRIMLEVTYETFENAGLKIEDISGSQTACYVGAFTSDWREMQFRDLDSAPTLAVTGSGIELLANRTSWFYDLRGPSVTVSTACSASMVSIHLACQSLRTGEATMALAGGANLFLSPEVFALLSNQNFLSPDGMCHSFDASGNGYARGEGVSSVLLKRAKDAIRDGDTIRAIIRGSGSNQDGKTPTMTMPNGAAQADLIRATYTSAGLDPSQTNYCEAHGTGTAAGDPAELFGLASTLCENRDPAKPLYVGSVKTNIGHLESVAGIAGVVKAILALEAGVIPPSLNFDTPNPKILFKDWNITIPTTAVQWPYPGPRRASVNSFGYGGANAHVILEDAYHYLAERNLLQQGHHRTRLPAFTNGYHTNGGKTNGLIVTNGNTNGRTNGVGKKINRHVFALSTTDEEGISRMSADLAGYLETHKGAAILPDLAHTLNRRSRFPWKSFYTASSATELQDALAKNSGSSHVSTKVPKLGFVFTGQGAQWARMGAELSQFDICRKSFEEADAYLRDTLSCPWSVIEELAKEEASSNVNQPFYSQPLCTVVQVAIVDLLALWNVKPVAVVGHSSGEIAAAYCLGALSKQDAWKAAYFRGYLCSQQQLSGKKHGTMMAVGTSREKAREFTQKATTGTCLVACVNSPTSVTVSGDSQAVEEVRQLLQKEGIFARPLKVQAAYHSHHMAPLAGPYLDALGDMETLPGHPGRTMYSSVTGEYIEPDELGPTNWVRNLISPVLFSDAVAEMTKAGDADLFVEIGPHPALKGPVRQQAGNKTEYLGTLMRGVDSVESLFEFAGNAFIHGVPINLSKVNNGEGKLISDLPSYPWNHTRKFWSESRISKTNRLRKAPRGSLLGAPYAPMTRDGQLWRGFVRISEEPWIRDHNIQGSILYPAAGFLSMAIEAARQADFDQEHQKSVSAYLLRDVQIDSALVLTETADAECIIELRPSEPGGAWQRFSISTSQDGGNLQEHCSGLLLLEYEAPKGSSAAFEKALDDEGRIVSYHSAEGVTKHTIDQEKFYEDLASIGMTYGPAFRNVHAVRVGDWTSCCTLTIPSSQVINSPQVSAFERPHIIHPTVLDAMLHAAFAASMGAGVNEAAVPSSIRELVITADMPFGGGAVLQGSATTKRHGYSAFMSDVDFLDASCTKPIAKIVGLRCVKVASLPSGQSASASSKSLCSQLSWTPVLSLAPQLLQHLPSAIRPLSKMTPDRKGVENEKALEGLVSHGVRRALQNVKFSEVTSDKLREVYSWLEQRMDVAATPSTKERAGFLDGGLVPETDIEQYLCAIEDLEGQVSFNRADLQHFLPRLENILRGEPYVPHEGPGEHPPVLIGADEAIFTAIETLKAFALWRPGSDVLLIDSGYDGVTERALSNIRSVTGSALLDTVAITFASNRPSALANAEEAFPNVSSVLFGLDKDLASQTLKESSFDAVFISGGLTYSQEDLSTVLGKLKSLLRPSGCLYTVELTNPSISRLPSLLGFQNLWTKSKGPSPFDVFPREAWESALTENGFRLDFAFPEQDSHTPETTLFAASIPSDMAPSGIDKVIILQPVAPSERVQALAKGITEALEGLSVVVKSETWGDASPAITGGNFVSLLEVDNDMIVNLSSSSFSKLQEMILNASSVLWVTGSIRPEHELVTGLARAIKNEVASVEFRVLHTDDTNSDGVVSSTIAKLAVAGTGEDEYLLRGNALHTNRIMEDTTLNKQVGEMLDHKTAEEIVLGESRLPLLLSIAQPGLLDSLCFTEDKSAVLPLGLDEVEIDVKATGLNFRDVMVCLGQIPDNLLGFEASGLVRRVGSGVTRFKPGDAVCVLGHGAHRTLFRSKDLFCQHMPLNMSFDEAAGLPLVHATAYHALVNVARLNKGQSVLIHAAAGGVGQAAVQRPLLTSRSSTVAQHLGLEVYGTVGSPEKKKLLQDLYGVDESHLFHSRDTSFAKGIMRATNQRGVDCVLNSLSGEALRASWNCIAPFGSFVEIGIKDILANSALEMRPFIQDASFSFLNLEHVQRRRPELMGEILEKSFTLLREGLTRGVQPQNAYPVSRVEDAFRLMASGKHQGKITISYNSDAKIPVELDPAAAIDLSRGTYVLVGGLGGLGRSLARLLVECGARSISFISRSGSLTEPPAVASLVEELEGISVSVTHYKCDISSEDALRSTLDRCGSENPPIAGVIQCAMVLRDCLFSTMSHRQWIESLAPKVEGTRNLAKTMPPNLDFFILLSSFSGIFGNMGQSNYAAGCTFQDATAHTMHSLGHNAVSIDLGIMRDVGVLAEQGAKGHHLRDWEEPFGIREDEFHALIKTVISGVSKDRKTFPTQIVTGLATGGAVAKAGIAEPFYFSTPKFLPMSFAGKGAAGADQTVSVLEELARAETFEARVVVIEGAVVGKVATIVSTAASNIDISKPLYDYGVDSLVALELSNWCLKEIGVSVSTFDLLKSAPISALCEEIARRIQGEAK</sequence>
<dbReference type="Gene3D" id="3.90.180.10">
    <property type="entry name" value="Medium-chain alcohol dehydrogenases, catalytic domain"/>
    <property type="match status" value="1"/>
</dbReference>
<dbReference type="Pfam" id="PF08659">
    <property type="entry name" value="KR"/>
    <property type="match status" value="1"/>
</dbReference>
<dbReference type="GO" id="GO:0044550">
    <property type="term" value="P:secondary metabolite biosynthetic process"/>
    <property type="evidence" value="ECO:0007669"/>
    <property type="project" value="UniProtKB-ARBA"/>
</dbReference>
<evidence type="ECO:0000256" key="4">
    <source>
        <dbReference type="ARBA" id="ARBA00023002"/>
    </source>
</evidence>
<dbReference type="PANTHER" id="PTHR43775:SF29">
    <property type="entry name" value="ASPERFURANONE POLYKETIDE SYNTHASE AFOG-RELATED"/>
    <property type="match status" value="1"/>
</dbReference>
<gene>
    <name evidence="11" type="ORF">MBM_06724</name>
</gene>
<dbReference type="GO" id="GO:0016491">
    <property type="term" value="F:oxidoreductase activity"/>
    <property type="evidence" value="ECO:0007669"/>
    <property type="project" value="UniProtKB-KW"/>
</dbReference>
<dbReference type="Pfam" id="PF02801">
    <property type="entry name" value="Ketoacyl-synt_C"/>
    <property type="match status" value="1"/>
</dbReference>
<feature type="region of interest" description="N-terminal hotdog fold" evidence="7">
    <location>
        <begin position="947"/>
        <end position="1079"/>
    </location>
</feature>
<dbReference type="Pfam" id="PF14765">
    <property type="entry name" value="PS-DH"/>
    <property type="match status" value="1"/>
</dbReference>
<dbReference type="STRING" id="1072389.K1X2D3"/>
<dbReference type="InterPro" id="IPR011032">
    <property type="entry name" value="GroES-like_sf"/>
</dbReference>
<dbReference type="InterPro" id="IPR049551">
    <property type="entry name" value="PKS_DH_C"/>
</dbReference>
<dbReference type="Pfam" id="PF21089">
    <property type="entry name" value="PKS_DH_N"/>
    <property type="match status" value="1"/>
</dbReference>
<dbReference type="InterPro" id="IPR013154">
    <property type="entry name" value="ADH-like_N"/>
</dbReference>
<dbReference type="Gene3D" id="3.10.129.110">
    <property type="entry name" value="Polyketide synthase dehydratase"/>
    <property type="match status" value="1"/>
</dbReference>
<dbReference type="SUPFAM" id="SSF53335">
    <property type="entry name" value="S-adenosyl-L-methionine-dependent methyltransferases"/>
    <property type="match status" value="1"/>
</dbReference>
<dbReference type="SUPFAM" id="SSF55048">
    <property type="entry name" value="Probable ACP-binding domain of malonyl-CoA ACP transacylase"/>
    <property type="match status" value="1"/>
</dbReference>
<dbReference type="InterPro" id="IPR014031">
    <property type="entry name" value="Ketoacyl_synth_C"/>
</dbReference>
<evidence type="ECO:0000256" key="5">
    <source>
        <dbReference type="ARBA" id="ARBA00023268"/>
    </source>
</evidence>
<dbReference type="Gene3D" id="3.40.50.150">
    <property type="entry name" value="Vaccinia Virus protein VP39"/>
    <property type="match status" value="1"/>
</dbReference>
<dbReference type="InterPro" id="IPR049900">
    <property type="entry name" value="PKS_mFAS_DH"/>
</dbReference>
<dbReference type="InterPro" id="IPR036291">
    <property type="entry name" value="NAD(P)-bd_dom_sf"/>
</dbReference>
<evidence type="ECO:0000256" key="7">
    <source>
        <dbReference type="PROSITE-ProRule" id="PRU01363"/>
    </source>
</evidence>
<dbReference type="InterPro" id="IPR016036">
    <property type="entry name" value="Malonyl_transacylase_ACP-bd"/>
</dbReference>
<dbReference type="PROSITE" id="PS52004">
    <property type="entry name" value="KS3_2"/>
    <property type="match status" value="1"/>
</dbReference>
<keyword evidence="6" id="KW-0012">Acyltransferase</keyword>
<accession>K1X2D3</accession>
<dbReference type="InterPro" id="IPR049552">
    <property type="entry name" value="PKS_DH_N"/>
</dbReference>
<dbReference type="InterPro" id="IPR032821">
    <property type="entry name" value="PKS_assoc"/>
</dbReference>
<dbReference type="PROSITE" id="PS00606">
    <property type="entry name" value="KS3_1"/>
    <property type="match status" value="1"/>
</dbReference>
<evidence type="ECO:0000259" key="8">
    <source>
        <dbReference type="PROSITE" id="PS50075"/>
    </source>
</evidence>
<protein>
    <submittedName>
        <fullName evidence="11">Polyketide synthase</fullName>
    </submittedName>
</protein>
<dbReference type="InterPro" id="IPR009081">
    <property type="entry name" value="PP-bd_ACP"/>
</dbReference>
<dbReference type="EMBL" id="JH921443">
    <property type="protein sequence ID" value="EKD14963.1"/>
    <property type="molecule type" value="Genomic_DNA"/>
</dbReference>
<keyword evidence="1" id="KW-0596">Phosphopantetheine</keyword>
<dbReference type="OrthoDB" id="329835at2759"/>
<dbReference type="InterPro" id="IPR016035">
    <property type="entry name" value="Acyl_Trfase/lysoPLipase"/>
</dbReference>
<evidence type="ECO:0000259" key="10">
    <source>
        <dbReference type="PROSITE" id="PS52019"/>
    </source>
</evidence>
<dbReference type="SMART" id="SM00825">
    <property type="entry name" value="PKS_KS"/>
    <property type="match status" value="1"/>
</dbReference>
<dbReference type="GO" id="GO:1901336">
    <property type="term" value="P:lactone biosynthetic process"/>
    <property type="evidence" value="ECO:0007669"/>
    <property type="project" value="UniProtKB-ARBA"/>
</dbReference>
<dbReference type="SUPFAM" id="SSF53901">
    <property type="entry name" value="Thiolase-like"/>
    <property type="match status" value="1"/>
</dbReference>
<dbReference type="SMART" id="SM00826">
    <property type="entry name" value="PKS_DH"/>
    <property type="match status" value="1"/>
</dbReference>
<dbReference type="SMART" id="SM00823">
    <property type="entry name" value="PKS_PP"/>
    <property type="match status" value="1"/>
</dbReference>
<reference evidence="11 12" key="1">
    <citation type="journal article" date="2012" name="BMC Genomics">
        <title>Sequencing the genome of Marssonina brunnea reveals fungus-poplar co-evolution.</title>
        <authorList>
            <person name="Zhu S."/>
            <person name="Cao Y.-Z."/>
            <person name="Jiang C."/>
            <person name="Tan B.-Y."/>
            <person name="Wang Z."/>
            <person name="Feng S."/>
            <person name="Zhang L."/>
            <person name="Su X.-H."/>
            <person name="Brejova B."/>
            <person name="Vinar T."/>
            <person name="Xu M."/>
            <person name="Wang M.-X."/>
            <person name="Zhang S.-G."/>
            <person name="Huang M.-R."/>
            <person name="Wu R."/>
            <person name="Zhou Y."/>
        </authorList>
    </citation>
    <scope>NUCLEOTIDE SEQUENCE [LARGE SCALE GENOMIC DNA]</scope>
    <source>
        <strain evidence="11 12">MB_m1</strain>
    </source>
</reference>
<evidence type="ECO:0000313" key="12">
    <source>
        <dbReference type="Proteomes" id="UP000006753"/>
    </source>
</evidence>
<evidence type="ECO:0000313" key="11">
    <source>
        <dbReference type="EMBL" id="EKD14963.1"/>
    </source>
</evidence>
<dbReference type="eggNOG" id="KOG1202">
    <property type="taxonomic scope" value="Eukaryota"/>
</dbReference>
<evidence type="ECO:0000256" key="1">
    <source>
        <dbReference type="ARBA" id="ARBA00022450"/>
    </source>
</evidence>
<dbReference type="GO" id="GO:0031177">
    <property type="term" value="F:phosphopantetheine binding"/>
    <property type="evidence" value="ECO:0007669"/>
    <property type="project" value="InterPro"/>
</dbReference>
<dbReference type="SUPFAM" id="SSF52151">
    <property type="entry name" value="FabD/lysophospholipase-like"/>
    <property type="match status" value="1"/>
</dbReference>
<dbReference type="Pfam" id="PF00109">
    <property type="entry name" value="ketoacyl-synt"/>
    <property type="match status" value="1"/>
</dbReference>
<keyword evidence="2" id="KW-0597">Phosphoprotein</keyword>
<feature type="domain" description="Carrier" evidence="8">
    <location>
        <begin position="2465"/>
        <end position="2542"/>
    </location>
</feature>
<dbReference type="Pfam" id="PF16197">
    <property type="entry name" value="KAsynt_C_assoc"/>
    <property type="match status" value="1"/>
</dbReference>
<dbReference type="SMART" id="SM00829">
    <property type="entry name" value="PKS_ER"/>
    <property type="match status" value="1"/>
</dbReference>
<dbReference type="Gene3D" id="3.40.366.10">
    <property type="entry name" value="Malonyl-Coenzyme A Acyl Carrier Protein, domain 2"/>
    <property type="match status" value="1"/>
</dbReference>
<dbReference type="InterPro" id="IPR042104">
    <property type="entry name" value="PKS_dehydratase_sf"/>
</dbReference>
<evidence type="ECO:0000259" key="9">
    <source>
        <dbReference type="PROSITE" id="PS52004"/>
    </source>
</evidence>
<dbReference type="Gene3D" id="3.40.50.720">
    <property type="entry name" value="NAD(P)-binding Rossmann-like Domain"/>
    <property type="match status" value="3"/>
</dbReference>
<dbReference type="OMA" id="SQPICSV"/>
<dbReference type="InterPro" id="IPR020807">
    <property type="entry name" value="PKS_DH"/>
</dbReference>
<dbReference type="InterPro" id="IPR018201">
    <property type="entry name" value="Ketoacyl_synth_AS"/>
</dbReference>
<dbReference type="Pfam" id="PF00698">
    <property type="entry name" value="Acyl_transf_1"/>
    <property type="match status" value="1"/>
</dbReference>
<feature type="region of interest" description="C-terminal hotdog fold" evidence="7">
    <location>
        <begin position="1104"/>
        <end position="1262"/>
    </location>
</feature>
<dbReference type="SUPFAM" id="SSF51735">
    <property type="entry name" value="NAD(P)-binding Rossmann-fold domains"/>
    <property type="match status" value="2"/>
</dbReference>
<dbReference type="PANTHER" id="PTHR43775">
    <property type="entry name" value="FATTY ACID SYNTHASE"/>
    <property type="match status" value="1"/>
</dbReference>
<dbReference type="Pfam" id="PF23297">
    <property type="entry name" value="ACP_SdgA_C"/>
    <property type="match status" value="1"/>
</dbReference>
<dbReference type="SMART" id="SM00822">
    <property type="entry name" value="PKS_KR"/>
    <property type="match status" value="1"/>
</dbReference>
<dbReference type="KEGG" id="mbe:MBM_06724"/>
<dbReference type="GO" id="GO:0004315">
    <property type="term" value="F:3-oxoacyl-[acyl-carrier-protein] synthase activity"/>
    <property type="evidence" value="ECO:0007669"/>
    <property type="project" value="InterPro"/>
</dbReference>